<gene>
    <name evidence="2" type="ORF">URODEC1_LOCUS52200</name>
</gene>
<dbReference type="AlphaFoldDB" id="A0ABC9AAX0"/>
<protein>
    <submittedName>
        <fullName evidence="2">Uncharacterized protein</fullName>
    </submittedName>
</protein>
<organism evidence="2 3">
    <name type="scientific">Urochloa decumbens</name>
    <dbReference type="NCBI Taxonomy" id="240449"/>
    <lineage>
        <taxon>Eukaryota</taxon>
        <taxon>Viridiplantae</taxon>
        <taxon>Streptophyta</taxon>
        <taxon>Embryophyta</taxon>
        <taxon>Tracheophyta</taxon>
        <taxon>Spermatophyta</taxon>
        <taxon>Magnoliopsida</taxon>
        <taxon>Liliopsida</taxon>
        <taxon>Poales</taxon>
        <taxon>Poaceae</taxon>
        <taxon>PACMAD clade</taxon>
        <taxon>Panicoideae</taxon>
        <taxon>Panicodae</taxon>
        <taxon>Paniceae</taxon>
        <taxon>Melinidinae</taxon>
        <taxon>Urochloa</taxon>
    </lineage>
</organism>
<proteinExistence type="predicted"/>
<evidence type="ECO:0000313" key="2">
    <source>
        <dbReference type="EMBL" id="CAL4973924.1"/>
    </source>
</evidence>
<dbReference type="EMBL" id="OZ075130">
    <property type="protein sequence ID" value="CAL4973924.1"/>
    <property type="molecule type" value="Genomic_DNA"/>
</dbReference>
<evidence type="ECO:0000313" key="3">
    <source>
        <dbReference type="Proteomes" id="UP001497457"/>
    </source>
</evidence>
<reference evidence="2 3" key="2">
    <citation type="submission" date="2024-10" db="EMBL/GenBank/DDBJ databases">
        <authorList>
            <person name="Ryan C."/>
        </authorList>
    </citation>
    <scope>NUCLEOTIDE SEQUENCE [LARGE SCALE GENOMIC DNA]</scope>
</reference>
<sequence>MKAHTHTNHSGESGFLFLCHDSLLNSTVQYVTPEQQEDNMEKSYANRATAAREPAGAYPTRHLQVGPYRLPPPRHCGVTPPGDGARRALRARMVPSLLVGSSSPRPSGRLDLRLRRRLHGGQARCLRDEVLRAAPGDEVDELLAGLVGARGRGRDPEQHGDGHEQEPRGDEQRPEEGHHGAEPGPDRGDRDGGRCHERHRRRSLDPVLPH</sequence>
<reference evidence="3" key="1">
    <citation type="submission" date="2024-06" db="EMBL/GenBank/DDBJ databases">
        <authorList>
            <person name="Ryan C."/>
        </authorList>
    </citation>
    <scope>NUCLEOTIDE SEQUENCE [LARGE SCALE GENOMIC DNA]</scope>
</reference>
<keyword evidence="3" id="KW-1185">Reference proteome</keyword>
<feature type="region of interest" description="Disordered" evidence="1">
    <location>
        <begin position="150"/>
        <end position="210"/>
    </location>
</feature>
<name>A0ABC9AAX0_9POAL</name>
<dbReference type="Proteomes" id="UP001497457">
    <property type="component" value="Chromosome 20rd"/>
</dbReference>
<accession>A0ABC9AAX0</accession>
<feature type="compositionally biased region" description="Basic and acidic residues" evidence="1">
    <location>
        <begin position="152"/>
        <end position="195"/>
    </location>
</feature>
<evidence type="ECO:0000256" key="1">
    <source>
        <dbReference type="SAM" id="MobiDB-lite"/>
    </source>
</evidence>